<evidence type="ECO:0000313" key="3">
    <source>
        <dbReference type="EMBL" id="KAK0736131.1"/>
    </source>
</evidence>
<dbReference type="EMBL" id="JAUKTV010000006">
    <property type="protein sequence ID" value="KAK0736131.1"/>
    <property type="molecule type" value="Genomic_DNA"/>
</dbReference>
<keyword evidence="1" id="KW-0812">Transmembrane</keyword>
<evidence type="ECO:0000313" key="4">
    <source>
        <dbReference type="Proteomes" id="UP001172159"/>
    </source>
</evidence>
<comment type="caution">
    <text evidence="3">The sequence shown here is derived from an EMBL/GenBank/DDBJ whole genome shotgun (WGS) entry which is preliminary data.</text>
</comment>
<accession>A0AA40EG09</accession>
<keyword evidence="2" id="KW-0732">Signal</keyword>
<proteinExistence type="predicted"/>
<evidence type="ECO:0000256" key="2">
    <source>
        <dbReference type="SAM" id="SignalP"/>
    </source>
</evidence>
<organism evidence="3 4">
    <name type="scientific">Apiosordaria backusii</name>
    <dbReference type="NCBI Taxonomy" id="314023"/>
    <lineage>
        <taxon>Eukaryota</taxon>
        <taxon>Fungi</taxon>
        <taxon>Dikarya</taxon>
        <taxon>Ascomycota</taxon>
        <taxon>Pezizomycotina</taxon>
        <taxon>Sordariomycetes</taxon>
        <taxon>Sordariomycetidae</taxon>
        <taxon>Sordariales</taxon>
        <taxon>Lasiosphaeriaceae</taxon>
        <taxon>Apiosordaria</taxon>
    </lineage>
</organism>
<feature type="transmembrane region" description="Helical" evidence="1">
    <location>
        <begin position="183"/>
        <end position="207"/>
    </location>
</feature>
<gene>
    <name evidence="3" type="ORF">B0T21DRAFT_289260</name>
</gene>
<dbReference type="AlphaFoldDB" id="A0AA40EG09"/>
<feature type="transmembrane region" description="Helical" evidence="1">
    <location>
        <begin position="291"/>
        <end position="316"/>
    </location>
</feature>
<feature type="transmembrane region" description="Helical" evidence="1">
    <location>
        <begin position="219"/>
        <end position="242"/>
    </location>
</feature>
<feature type="chain" id="PRO_5041372690" description="Gustatory receptor" evidence="2">
    <location>
        <begin position="24"/>
        <end position="403"/>
    </location>
</feature>
<name>A0AA40EG09_9PEZI</name>
<sequence>MRPELTTRFTILAVVFSSQEATAEGVTGFRSTTQFRHFFPQYSRVLQKILHENCTVQYQTYLYNTPENSTIDWFGGGGKYSTLTQPVAGGLLEAIPQFIMSNMQSSQVLLGLAPTIMALWGPSSEESATLVVVGRRPLLSLLLALGSPSAYFGRACEFKNPLEILRKKEWETWAYPSTPTSKALVLGLEYLAVLGAVLNLAMMNWHLVSRSVCAFSSEFMYMPVMWSVSMMIVNLIGVWWHSLRVQRKRVRRTGTWVDRIATMLQYEFRLSVDNPGPIHAEQLKEGKLSVFLGWFLSAGSVLHIVFGTLLLSSLLFIRVQDALAILGRMMASVLTCRAITMYELSGLRERFEDSSDKGTELVRVGSRESDRSVVQIGMKKRAKTMPLMSASLVSPRSVDRSLV</sequence>
<evidence type="ECO:0008006" key="5">
    <source>
        <dbReference type="Google" id="ProtNLM"/>
    </source>
</evidence>
<dbReference type="Proteomes" id="UP001172159">
    <property type="component" value="Unassembled WGS sequence"/>
</dbReference>
<keyword evidence="4" id="KW-1185">Reference proteome</keyword>
<reference evidence="3" key="1">
    <citation type="submission" date="2023-06" db="EMBL/GenBank/DDBJ databases">
        <title>Genome-scale phylogeny and comparative genomics of the fungal order Sordariales.</title>
        <authorList>
            <consortium name="Lawrence Berkeley National Laboratory"/>
            <person name="Hensen N."/>
            <person name="Bonometti L."/>
            <person name="Westerberg I."/>
            <person name="Brannstrom I.O."/>
            <person name="Guillou S."/>
            <person name="Cros-Aarteil S."/>
            <person name="Calhoun S."/>
            <person name="Haridas S."/>
            <person name="Kuo A."/>
            <person name="Mondo S."/>
            <person name="Pangilinan J."/>
            <person name="Riley R."/>
            <person name="Labutti K."/>
            <person name="Andreopoulos B."/>
            <person name="Lipzen A."/>
            <person name="Chen C."/>
            <person name="Yanf M."/>
            <person name="Daum C."/>
            <person name="Ng V."/>
            <person name="Clum A."/>
            <person name="Steindorff A."/>
            <person name="Ohm R."/>
            <person name="Martin F."/>
            <person name="Silar P."/>
            <person name="Natvig D."/>
            <person name="Lalanne C."/>
            <person name="Gautier V."/>
            <person name="Ament-Velasquez S.L."/>
            <person name="Kruys A."/>
            <person name="Hutchinson M.I."/>
            <person name="Powell A.J."/>
            <person name="Barry K."/>
            <person name="Miller A.N."/>
            <person name="Grigoriev I.V."/>
            <person name="Debuchy R."/>
            <person name="Gladieux P."/>
            <person name="Thoren M.H."/>
            <person name="Johannesson H."/>
        </authorList>
    </citation>
    <scope>NUCLEOTIDE SEQUENCE</scope>
    <source>
        <strain evidence="3">CBS 540.89</strain>
    </source>
</reference>
<keyword evidence="1" id="KW-1133">Transmembrane helix</keyword>
<keyword evidence="1" id="KW-0472">Membrane</keyword>
<protein>
    <recommendedName>
        <fullName evidence="5">Gustatory receptor</fullName>
    </recommendedName>
</protein>
<evidence type="ECO:0000256" key="1">
    <source>
        <dbReference type="SAM" id="Phobius"/>
    </source>
</evidence>
<feature type="signal peptide" evidence="2">
    <location>
        <begin position="1"/>
        <end position="23"/>
    </location>
</feature>